<dbReference type="PRINTS" id="PR00162">
    <property type="entry name" value="RIESKE"/>
</dbReference>
<dbReference type="InterPro" id="IPR036188">
    <property type="entry name" value="FAD/NAD-bd_sf"/>
</dbReference>
<evidence type="ECO:0000313" key="7">
    <source>
        <dbReference type="EMBL" id="PRY54609.1"/>
    </source>
</evidence>
<evidence type="ECO:0000256" key="5">
    <source>
        <dbReference type="ARBA" id="ARBA00023157"/>
    </source>
</evidence>
<evidence type="ECO:0000259" key="6">
    <source>
        <dbReference type="PROSITE" id="PS51296"/>
    </source>
</evidence>
<keyword evidence="5" id="KW-1015">Disulfide bond</keyword>
<dbReference type="Gene3D" id="2.102.10.10">
    <property type="entry name" value="Rieske [2Fe-2S] iron-sulphur domain"/>
    <property type="match status" value="1"/>
</dbReference>
<reference evidence="7 8" key="1">
    <citation type="submission" date="2018-03" db="EMBL/GenBank/DDBJ databases">
        <title>Genomic Encyclopedia of Type Strains, Phase III (KMG-III): the genomes of soil and plant-associated and newly described type strains.</title>
        <authorList>
            <person name="Whitman W."/>
        </authorList>
    </citation>
    <scope>NUCLEOTIDE SEQUENCE [LARGE SCALE GENOMIC DNA]</scope>
    <source>
        <strain evidence="7 8">CGMCC 1.9313</strain>
    </source>
</reference>
<organism evidence="7 8">
    <name type="scientific">Arcticibacter pallidicorallinus</name>
    <dbReference type="NCBI Taxonomy" id="1259464"/>
    <lineage>
        <taxon>Bacteria</taxon>
        <taxon>Pseudomonadati</taxon>
        <taxon>Bacteroidota</taxon>
        <taxon>Sphingobacteriia</taxon>
        <taxon>Sphingobacteriales</taxon>
        <taxon>Sphingobacteriaceae</taxon>
        <taxon>Arcticibacter</taxon>
    </lineage>
</organism>
<gene>
    <name evidence="7" type="ORF">B0I27_102378</name>
</gene>
<dbReference type="GO" id="GO:0005737">
    <property type="term" value="C:cytoplasm"/>
    <property type="evidence" value="ECO:0007669"/>
    <property type="project" value="TreeGrafter"/>
</dbReference>
<evidence type="ECO:0000256" key="4">
    <source>
        <dbReference type="ARBA" id="ARBA00023014"/>
    </source>
</evidence>
<dbReference type="InterPro" id="IPR006076">
    <property type="entry name" value="FAD-dep_OxRdtase"/>
</dbReference>
<dbReference type="AlphaFoldDB" id="A0A2T0U9L7"/>
<dbReference type="GO" id="GO:0051537">
    <property type="term" value="F:2 iron, 2 sulfur cluster binding"/>
    <property type="evidence" value="ECO:0007669"/>
    <property type="project" value="UniProtKB-KW"/>
</dbReference>
<proteinExistence type="predicted"/>
<dbReference type="InterPro" id="IPR017941">
    <property type="entry name" value="Rieske_2Fe-2S"/>
</dbReference>
<dbReference type="PROSITE" id="PS51296">
    <property type="entry name" value="RIESKE"/>
    <property type="match status" value="1"/>
</dbReference>
<keyword evidence="4" id="KW-0411">Iron-sulfur</keyword>
<dbReference type="Gene3D" id="3.50.50.60">
    <property type="entry name" value="FAD/NAD(P)-binding domain"/>
    <property type="match status" value="1"/>
</dbReference>
<evidence type="ECO:0000256" key="1">
    <source>
        <dbReference type="ARBA" id="ARBA00022714"/>
    </source>
</evidence>
<dbReference type="SUPFAM" id="SSF50022">
    <property type="entry name" value="ISP domain"/>
    <property type="match status" value="1"/>
</dbReference>
<dbReference type="InterPro" id="IPR005805">
    <property type="entry name" value="Rieske_Fe-S_prot_C"/>
</dbReference>
<comment type="caution">
    <text evidence="7">The sequence shown here is derived from an EMBL/GenBank/DDBJ whole genome shotgun (WGS) entry which is preliminary data.</text>
</comment>
<accession>A0A2T0U9L7</accession>
<feature type="domain" description="Rieske" evidence="6">
    <location>
        <begin position="431"/>
        <end position="518"/>
    </location>
</feature>
<dbReference type="GO" id="GO:0016020">
    <property type="term" value="C:membrane"/>
    <property type="evidence" value="ECO:0007669"/>
    <property type="project" value="InterPro"/>
</dbReference>
<name>A0A2T0U9L7_9SPHI</name>
<keyword evidence="2" id="KW-0479">Metal-binding</keyword>
<evidence type="ECO:0000313" key="8">
    <source>
        <dbReference type="Proteomes" id="UP000238034"/>
    </source>
</evidence>
<dbReference type="InterPro" id="IPR036922">
    <property type="entry name" value="Rieske_2Fe-2S_sf"/>
</dbReference>
<dbReference type="Gene3D" id="3.30.9.10">
    <property type="entry name" value="D-Amino Acid Oxidase, subunit A, domain 2"/>
    <property type="match status" value="1"/>
</dbReference>
<dbReference type="Pfam" id="PF01266">
    <property type="entry name" value="DAO"/>
    <property type="match status" value="1"/>
</dbReference>
<evidence type="ECO:0000256" key="2">
    <source>
        <dbReference type="ARBA" id="ARBA00022723"/>
    </source>
</evidence>
<dbReference type="PANTHER" id="PTHR13847:SF274">
    <property type="entry name" value="RIESKE 2FE-2S IRON-SULFUR PROTEIN YHFW-RELATED"/>
    <property type="match status" value="1"/>
</dbReference>
<dbReference type="EMBL" id="PVTH01000002">
    <property type="protein sequence ID" value="PRY54609.1"/>
    <property type="molecule type" value="Genomic_DNA"/>
</dbReference>
<dbReference type="SUPFAM" id="SSF51905">
    <property type="entry name" value="FAD/NAD(P)-binding domain"/>
    <property type="match status" value="1"/>
</dbReference>
<dbReference type="Proteomes" id="UP000238034">
    <property type="component" value="Unassembled WGS sequence"/>
</dbReference>
<dbReference type="Pfam" id="PF00355">
    <property type="entry name" value="Rieske"/>
    <property type="match status" value="1"/>
</dbReference>
<dbReference type="RefSeq" id="WP_146133086.1">
    <property type="nucleotide sequence ID" value="NZ_PVTH01000002.1"/>
</dbReference>
<dbReference type="PANTHER" id="PTHR13847">
    <property type="entry name" value="SARCOSINE DEHYDROGENASE-RELATED"/>
    <property type="match status" value="1"/>
</dbReference>
<dbReference type="GO" id="GO:0046872">
    <property type="term" value="F:metal ion binding"/>
    <property type="evidence" value="ECO:0007669"/>
    <property type="project" value="UniProtKB-KW"/>
</dbReference>
<keyword evidence="1" id="KW-0001">2Fe-2S</keyword>
<dbReference type="OrthoDB" id="9767869at2"/>
<evidence type="ECO:0000256" key="3">
    <source>
        <dbReference type="ARBA" id="ARBA00023004"/>
    </source>
</evidence>
<keyword evidence="3" id="KW-0408">Iron</keyword>
<keyword evidence="8" id="KW-1185">Reference proteome</keyword>
<protein>
    <submittedName>
        <fullName evidence="7">Glycine/D-amino acid oxidase-like deaminating enzyme</fullName>
    </submittedName>
</protein>
<sequence length="518" mass="57259">MITSDKTPENSNQRDAKTRSLWQENAQRIATASSEESVTSELFDVVVVGAGITGLTTALLLQEAGLRCVITEAKNPGFGATGGTTSHINTMLDTSYDIIERDFGLDNARLVAAATMESIALIYNNVKKYKIDCDFSFRDGYLFAEDEAEAQSLKEIFAASKRVGVDVEEADHLPIPLSYQSVIVFKNQAQIDPIKYINGLFNAFIAAGGLFIANNKVEETKLEDGVHTLRCTRLNLRARKIVYATHIPPGINILHLRCAPYRSYVLAVQLEEGCPDELVYDMKDPYHYFRSHEMGGKKYLILGGEDHKTGHSEPAESFAALEQYLQKHFRVRSIDYRWSAQFYESADGLPYIGELPSADKGIYTATGFSGNGITWGSFSGLLLKDILLENDSPFSNLFAPARLKPVAGFKEFVRENADVAYRYIADRVKISKLDSVSSLASDSGTVVKYEDKKVAVYKDSGGGIHALDPVCTHAGCIVKWNGTEKSWDCPCHGGRFDIDGKVLTGPPRKDLQKLDIKE</sequence>